<evidence type="ECO:0000259" key="3">
    <source>
        <dbReference type="Pfam" id="PF18915"/>
    </source>
</evidence>
<dbReference type="EMBL" id="MHSR01000008">
    <property type="protein sequence ID" value="OHA47103.1"/>
    <property type="molecule type" value="Genomic_DNA"/>
</dbReference>
<accession>A0A1G2PFQ4</accession>
<gene>
    <name evidence="4" type="ORF">A2828_04015</name>
</gene>
<name>A0A1G2PFQ4_9BACT</name>
<protein>
    <recommendedName>
        <fullName evidence="3">DUF5667 domain-containing protein</fullName>
    </recommendedName>
</protein>
<dbReference type="AlphaFoldDB" id="A0A1G2PFQ4"/>
<feature type="signal peptide" evidence="2">
    <location>
        <begin position="1"/>
        <end position="26"/>
    </location>
</feature>
<organism evidence="4 5">
    <name type="scientific">Candidatus Terrybacteria bacterium RIFCSPHIGHO2_01_FULL_43_35</name>
    <dbReference type="NCBI Taxonomy" id="1802361"/>
    <lineage>
        <taxon>Bacteria</taxon>
        <taxon>Candidatus Terryibacteriota</taxon>
    </lineage>
</organism>
<evidence type="ECO:0000256" key="1">
    <source>
        <dbReference type="SAM" id="Coils"/>
    </source>
</evidence>
<feature type="domain" description="DUF5667" evidence="3">
    <location>
        <begin position="95"/>
        <end position="205"/>
    </location>
</feature>
<comment type="caution">
    <text evidence="4">The sequence shown here is derived from an EMBL/GenBank/DDBJ whole genome shotgun (WGS) entry which is preliminary data.</text>
</comment>
<feature type="coiled-coil region" evidence="1">
    <location>
        <begin position="121"/>
        <end position="206"/>
    </location>
</feature>
<dbReference type="Pfam" id="PF18915">
    <property type="entry name" value="DUF5667"/>
    <property type="match status" value="1"/>
</dbReference>
<evidence type="ECO:0000313" key="5">
    <source>
        <dbReference type="Proteomes" id="UP000178869"/>
    </source>
</evidence>
<reference evidence="4 5" key="1">
    <citation type="journal article" date="2016" name="Nat. Commun.">
        <title>Thousands of microbial genomes shed light on interconnected biogeochemical processes in an aquifer system.</title>
        <authorList>
            <person name="Anantharaman K."/>
            <person name="Brown C.T."/>
            <person name="Hug L.A."/>
            <person name="Sharon I."/>
            <person name="Castelle C.J."/>
            <person name="Probst A.J."/>
            <person name="Thomas B.C."/>
            <person name="Singh A."/>
            <person name="Wilkins M.J."/>
            <person name="Karaoz U."/>
            <person name="Brodie E.L."/>
            <person name="Williams K.H."/>
            <person name="Hubbard S.S."/>
            <person name="Banfield J.F."/>
        </authorList>
    </citation>
    <scope>NUCLEOTIDE SEQUENCE [LARGE SCALE GENOMIC DNA]</scope>
</reference>
<dbReference type="InterPro" id="IPR043725">
    <property type="entry name" value="DUF5667"/>
</dbReference>
<dbReference type="Proteomes" id="UP000178869">
    <property type="component" value="Unassembled WGS sequence"/>
</dbReference>
<sequence length="409" mass="45118">MKKTNIFIASIFILSAGFMPSTAVLAVANCDDQAKPALACPEGYTMSCVPVGGDHWACAKLINGQFVMTSDNSHMQDVGVVSHMTVSDLGIPNVGMLPNNPLYFLKEWGRKLNRFFIFDKVKKTEFELKVANEKAAELLELHADNPNNSEAIFKAEQNYQQAMDRLKDNLERLKDNSQNPNVQTLIDRLDERISKHQDLFTKLEERHFGDTQFETMVMGARDKMEKVLSFVAEKNINIQQKAQEAIKSAEVVITELQIALPVGSTNRIACNENIAPVCEEPKILECLNGEWVCVGPASPGGIIDMMSNVAGREIVANNFLEQAQNRLVRAKENYDAQKYGEAFGQARSAEALARAALHMLEQMSGMPSPPSLPSSATPPQACTQEAMVCPDGSYVGRTGPNCEFEPCPK</sequence>
<evidence type="ECO:0000256" key="2">
    <source>
        <dbReference type="SAM" id="SignalP"/>
    </source>
</evidence>
<evidence type="ECO:0000313" key="4">
    <source>
        <dbReference type="EMBL" id="OHA47103.1"/>
    </source>
</evidence>
<keyword evidence="2" id="KW-0732">Signal</keyword>
<keyword evidence="1" id="KW-0175">Coiled coil</keyword>
<proteinExistence type="predicted"/>
<feature type="chain" id="PRO_5009583881" description="DUF5667 domain-containing protein" evidence="2">
    <location>
        <begin position="27"/>
        <end position="409"/>
    </location>
</feature>